<evidence type="ECO:0000313" key="4">
    <source>
        <dbReference type="Proteomes" id="UP000282731"/>
    </source>
</evidence>
<reference evidence="3" key="2">
    <citation type="submission" date="2017-03" db="EMBL/GenBank/DDBJ databases">
        <authorList>
            <person name="Monnet C."/>
        </authorList>
    </citation>
    <scope>NUCLEOTIDE SEQUENCE [LARGE SCALE GENOMIC DNA]</scope>
    <source>
        <strain evidence="3">CNRZ 920</strain>
    </source>
</reference>
<reference evidence="2" key="1">
    <citation type="submission" date="2017-03" db="EMBL/GenBank/DDBJ databases">
        <authorList>
            <person name="Afonso C.L."/>
            <person name="Miller P.J."/>
            <person name="Scott M.A."/>
            <person name="Spackman E."/>
            <person name="Goraichik I."/>
            <person name="Dimitrov K.M."/>
            <person name="Suarez D.L."/>
            <person name="Swayne D.E."/>
        </authorList>
    </citation>
    <scope>NUCLEOTIDE SEQUENCE [LARGE SCALE GENOMIC DNA]</scope>
    <source>
        <strain evidence="2">CNRZ 920</strain>
    </source>
</reference>
<dbReference type="Proteomes" id="UP000282731">
    <property type="component" value="Chromosome"/>
</dbReference>
<dbReference type="Proteomes" id="UP000234289">
    <property type="component" value="Unassembled WGS sequence"/>
</dbReference>
<dbReference type="GeneID" id="60905341"/>
<protein>
    <submittedName>
        <fullName evidence="2">Uncharacterized protein</fullName>
    </submittedName>
</protein>
<gene>
    <name evidence="2" type="ORF">BAUR920_03621</name>
    <name evidence="1" type="ORF">CXR27_04895</name>
</gene>
<sequence length="97" mass="11166">MGDERYVENCTDKELLETFVKPTIERIFKPGEIDDARLVRSDRDLIYRITVGGDVFYPIVRPHGNGFSVESVGQQFFDDVQDDVAESYFAWGELRGE</sequence>
<evidence type="ECO:0000313" key="1">
    <source>
        <dbReference type="EMBL" id="AZT96425.1"/>
    </source>
</evidence>
<evidence type="ECO:0000313" key="2">
    <source>
        <dbReference type="EMBL" id="SMY03242.1"/>
    </source>
</evidence>
<evidence type="ECO:0000313" key="3">
    <source>
        <dbReference type="Proteomes" id="UP000234289"/>
    </source>
</evidence>
<name>A0A2H1KVH5_BREAU</name>
<proteinExistence type="predicted"/>
<dbReference type="EMBL" id="CP025334">
    <property type="protein sequence ID" value="AZT96425.1"/>
    <property type="molecule type" value="Genomic_DNA"/>
</dbReference>
<dbReference type="EMBL" id="FXZG01000048">
    <property type="protein sequence ID" value="SMY03242.1"/>
    <property type="molecule type" value="Genomic_DNA"/>
</dbReference>
<reference evidence="1 4" key="3">
    <citation type="submission" date="2017-12" db="EMBL/GenBank/DDBJ databases">
        <authorList>
            <person name="Levesque S."/>
        </authorList>
    </citation>
    <scope>NUCLEOTIDE SEQUENCE [LARGE SCALE GENOMIC DNA]</scope>
    <source>
        <strain evidence="1 4">SMQ-1420</strain>
    </source>
</reference>
<accession>A0A2H1KVH5</accession>
<dbReference type="AlphaFoldDB" id="A0A2H1KVH5"/>
<organism evidence="2 3">
    <name type="scientific">Brevibacterium aurantiacum</name>
    <dbReference type="NCBI Taxonomy" id="273384"/>
    <lineage>
        <taxon>Bacteria</taxon>
        <taxon>Bacillati</taxon>
        <taxon>Actinomycetota</taxon>
        <taxon>Actinomycetes</taxon>
        <taxon>Micrococcales</taxon>
        <taxon>Brevibacteriaceae</taxon>
        <taxon>Brevibacterium</taxon>
    </lineage>
</organism>
<reference evidence="1 4" key="4">
    <citation type="submission" date="2019-01" db="EMBL/GenBank/DDBJ databases">
        <title>Comparative genomic analysis of Brevibacterium aurantiacum sheds light on its evolution and its adaptation to smear-ripened cheeses.</title>
        <authorList>
            <person name="Moineau S."/>
        </authorList>
    </citation>
    <scope>NUCLEOTIDE SEQUENCE [LARGE SCALE GENOMIC DNA]</scope>
    <source>
        <strain evidence="1 4">SMQ-1420</strain>
    </source>
</reference>
<dbReference type="RefSeq" id="WP_101570666.1">
    <property type="nucleotide sequence ID" value="NZ_CP025331.1"/>
</dbReference>